<dbReference type="EMBL" id="GBXM01106547">
    <property type="protein sequence ID" value="JAH02030.1"/>
    <property type="molecule type" value="Transcribed_RNA"/>
</dbReference>
<protein>
    <submittedName>
        <fullName evidence="1">Uncharacterized protein</fullName>
    </submittedName>
</protein>
<sequence>MTSKLDRKFKTTSFSLASAASEILPSVLIVASRSCCWLRMCCRKAFPNFVILLGSNLFLDSPGRQRR</sequence>
<reference evidence="1" key="2">
    <citation type="journal article" date="2015" name="Fish Shellfish Immunol.">
        <title>Early steps in the European eel (Anguilla anguilla)-Vibrio vulnificus interaction in the gills: Role of the RtxA13 toxin.</title>
        <authorList>
            <person name="Callol A."/>
            <person name="Pajuelo D."/>
            <person name="Ebbesson L."/>
            <person name="Teles M."/>
            <person name="MacKenzie S."/>
            <person name="Amaro C."/>
        </authorList>
    </citation>
    <scope>NUCLEOTIDE SEQUENCE</scope>
</reference>
<dbReference type="AlphaFoldDB" id="A0A0E9PD91"/>
<accession>A0A0E9PD91</accession>
<reference evidence="1" key="1">
    <citation type="submission" date="2014-11" db="EMBL/GenBank/DDBJ databases">
        <authorList>
            <person name="Amaro Gonzalez C."/>
        </authorList>
    </citation>
    <scope>NUCLEOTIDE SEQUENCE</scope>
</reference>
<proteinExistence type="predicted"/>
<organism evidence="1">
    <name type="scientific">Anguilla anguilla</name>
    <name type="common">European freshwater eel</name>
    <name type="synonym">Muraena anguilla</name>
    <dbReference type="NCBI Taxonomy" id="7936"/>
    <lineage>
        <taxon>Eukaryota</taxon>
        <taxon>Metazoa</taxon>
        <taxon>Chordata</taxon>
        <taxon>Craniata</taxon>
        <taxon>Vertebrata</taxon>
        <taxon>Euteleostomi</taxon>
        <taxon>Actinopterygii</taxon>
        <taxon>Neopterygii</taxon>
        <taxon>Teleostei</taxon>
        <taxon>Anguilliformes</taxon>
        <taxon>Anguillidae</taxon>
        <taxon>Anguilla</taxon>
    </lineage>
</organism>
<name>A0A0E9PD91_ANGAN</name>
<evidence type="ECO:0000313" key="1">
    <source>
        <dbReference type="EMBL" id="JAH02030.1"/>
    </source>
</evidence>